<accession>A0A8R7QRA7</accession>
<proteinExistence type="predicted"/>
<evidence type="ECO:0000313" key="2">
    <source>
        <dbReference type="Proteomes" id="UP000015106"/>
    </source>
</evidence>
<reference evidence="1" key="3">
    <citation type="submission" date="2022-06" db="UniProtKB">
        <authorList>
            <consortium name="EnsemblPlants"/>
        </authorList>
    </citation>
    <scope>IDENTIFICATION</scope>
</reference>
<reference evidence="1" key="2">
    <citation type="submission" date="2018-03" db="EMBL/GenBank/DDBJ databases">
        <title>The Triticum urartu genome reveals the dynamic nature of wheat genome evolution.</title>
        <authorList>
            <person name="Ling H."/>
            <person name="Ma B."/>
            <person name="Shi X."/>
            <person name="Liu H."/>
            <person name="Dong L."/>
            <person name="Sun H."/>
            <person name="Cao Y."/>
            <person name="Gao Q."/>
            <person name="Zheng S."/>
            <person name="Li Y."/>
            <person name="Yu Y."/>
            <person name="Du H."/>
            <person name="Qi M."/>
            <person name="Li Y."/>
            <person name="Yu H."/>
            <person name="Cui Y."/>
            <person name="Wang N."/>
            <person name="Chen C."/>
            <person name="Wu H."/>
            <person name="Zhao Y."/>
            <person name="Zhang J."/>
            <person name="Li Y."/>
            <person name="Zhou W."/>
            <person name="Zhang B."/>
            <person name="Hu W."/>
            <person name="Eijk M."/>
            <person name="Tang J."/>
            <person name="Witsenboer H."/>
            <person name="Zhao S."/>
            <person name="Li Z."/>
            <person name="Zhang A."/>
            <person name="Wang D."/>
            <person name="Liang C."/>
        </authorList>
    </citation>
    <scope>NUCLEOTIDE SEQUENCE [LARGE SCALE GENOMIC DNA]</scope>
    <source>
        <strain evidence="1">cv. G1812</strain>
    </source>
</reference>
<organism evidence="1 2">
    <name type="scientific">Triticum urartu</name>
    <name type="common">Red wild einkorn</name>
    <name type="synonym">Crithodium urartu</name>
    <dbReference type="NCBI Taxonomy" id="4572"/>
    <lineage>
        <taxon>Eukaryota</taxon>
        <taxon>Viridiplantae</taxon>
        <taxon>Streptophyta</taxon>
        <taxon>Embryophyta</taxon>
        <taxon>Tracheophyta</taxon>
        <taxon>Spermatophyta</taxon>
        <taxon>Magnoliopsida</taxon>
        <taxon>Liliopsida</taxon>
        <taxon>Poales</taxon>
        <taxon>Poaceae</taxon>
        <taxon>BOP clade</taxon>
        <taxon>Pooideae</taxon>
        <taxon>Triticodae</taxon>
        <taxon>Triticeae</taxon>
        <taxon>Triticinae</taxon>
        <taxon>Triticum</taxon>
    </lineage>
</organism>
<dbReference type="Gramene" id="TuG1812G0600002446.01.T01">
    <property type="protein sequence ID" value="TuG1812G0600002446.01.T01"/>
    <property type="gene ID" value="TuG1812G0600002446.01"/>
</dbReference>
<dbReference type="Proteomes" id="UP000015106">
    <property type="component" value="Chromosome 6"/>
</dbReference>
<reference evidence="2" key="1">
    <citation type="journal article" date="2013" name="Nature">
        <title>Draft genome of the wheat A-genome progenitor Triticum urartu.</title>
        <authorList>
            <person name="Ling H.Q."/>
            <person name="Zhao S."/>
            <person name="Liu D."/>
            <person name="Wang J."/>
            <person name="Sun H."/>
            <person name="Zhang C."/>
            <person name="Fan H."/>
            <person name="Li D."/>
            <person name="Dong L."/>
            <person name="Tao Y."/>
            <person name="Gao C."/>
            <person name="Wu H."/>
            <person name="Li Y."/>
            <person name="Cui Y."/>
            <person name="Guo X."/>
            <person name="Zheng S."/>
            <person name="Wang B."/>
            <person name="Yu K."/>
            <person name="Liang Q."/>
            <person name="Yang W."/>
            <person name="Lou X."/>
            <person name="Chen J."/>
            <person name="Feng M."/>
            <person name="Jian J."/>
            <person name="Zhang X."/>
            <person name="Luo G."/>
            <person name="Jiang Y."/>
            <person name="Liu J."/>
            <person name="Wang Z."/>
            <person name="Sha Y."/>
            <person name="Zhang B."/>
            <person name="Wu H."/>
            <person name="Tang D."/>
            <person name="Shen Q."/>
            <person name="Xue P."/>
            <person name="Zou S."/>
            <person name="Wang X."/>
            <person name="Liu X."/>
            <person name="Wang F."/>
            <person name="Yang Y."/>
            <person name="An X."/>
            <person name="Dong Z."/>
            <person name="Zhang K."/>
            <person name="Zhang X."/>
            <person name="Luo M.C."/>
            <person name="Dvorak J."/>
            <person name="Tong Y."/>
            <person name="Wang J."/>
            <person name="Yang H."/>
            <person name="Li Z."/>
            <person name="Wang D."/>
            <person name="Zhang A."/>
            <person name="Wang J."/>
        </authorList>
    </citation>
    <scope>NUCLEOTIDE SEQUENCE</scope>
    <source>
        <strain evidence="2">cv. G1812</strain>
    </source>
</reference>
<dbReference type="AlphaFoldDB" id="A0A8R7QRA7"/>
<keyword evidence="2" id="KW-1185">Reference proteome</keyword>
<sequence>MVSILAQGGAFWMQCWGKRKLAHTMVLARLLPIQTIGHLKILAMQPFREDGDAEGVFVSNSKGSCWTRRIRIGKAADEREINPSRVPALEASRRAYADKKVDVVVNLALRISFDSAEDPEFKYSVQSR</sequence>
<name>A0A8R7QRA7_TRIUA</name>
<evidence type="ECO:0000313" key="1">
    <source>
        <dbReference type="EnsemblPlants" id="TuG1812G0600002446.01.T01"/>
    </source>
</evidence>
<protein>
    <submittedName>
        <fullName evidence="1">Uncharacterized protein</fullName>
    </submittedName>
</protein>
<dbReference type="EnsemblPlants" id="TuG1812G0600002446.01.T01">
    <property type="protein sequence ID" value="TuG1812G0600002446.01.T01"/>
    <property type="gene ID" value="TuG1812G0600002446.01"/>
</dbReference>